<evidence type="ECO:0000256" key="3">
    <source>
        <dbReference type="ARBA" id="ARBA00023016"/>
    </source>
</evidence>
<keyword evidence="4" id="KW-0143">Chaperone</keyword>
<evidence type="ECO:0000256" key="5">
    <source>
        <dbReference type="ARBA" id="ARBA00025467"/>
    </source>
</evidence>
<comment type="similarity">
    <text evidence="1 6">Belongs to the chaperonin (HSP60) family.</text>
</comment>
<dbReference type="OrthoDB" id="1733909at2759"/>
<dbReference type="SUPFAM" id="SSF52029">
    <property type="entry name" value="GroEL apical domain-like"/>
    <property type="match status" value="1"/>
</dbReference>
<dbReference type="InterPro" id="IPR027409">
    <property type="entry name" value="GroEL-like_apical_dom_sf"/>
</dbReference>
<keyword evidence="9" id="KW-1185">Reference proteome</keyword>
<evidence type="ECO:0000256" key="1">
    <source>
        <dbReference type="ARBA" id="ARBA00006607"/>
    </source>
</evidence>
<protein>
    <submittedName>
        <fullName evidence="8">Chaperonin HSP60, mitochondrial, putative</fullName>
    </submittedName>
</protein>
<dbReference type="SUPFAM" id="SSF48592">
    <property type="entry name" value="GroEL equatorial domain-like"/>
    <property type="match status" value="1"/>
</dbReference>
<dbReference type="GeneID" id="22577935"/>
<dbReference type="InterPro" id="IPR027413">
    <property type="entry name" value="GROEL-like_equatorial_sf"/>
</dbReference>
<dbReference type="FunFam" id="3.50.7.10:FF:000015">
    <property type="entry name" value="Chaperonin HSP60, mitochondrial"/>
    <property type="match status" value="1"/>
</dbReference>
<dbReference type="SUPFAM" id="SSF54849">
    <property type="entry name" value="GroEL-intermediate domain like"/>
    <property type="match status" value="1"/>
</dbReference>
<proteinExistence type="inferred from homology"/>
<comment type="function">
    <text evidence="5">Implicated in mitochondrial protein import and macromolecular assembly. May facilitate the correct folding of imported proteins. May also prevent misfolding and promote the refolding and proper assembly of unfolded polypeptides generated under stress conditions in the mitochondrial matrix.</text>
</comment>
<dbReference type="GO" id="GO:0005524">
    <property type="term" value="F:ATP binding"/>
    <property type="evidence" value="ECO:0007669"/>
    <property type="project" value="InterPro"/>
</dbReference>
<dbReference type="VEuPathDB" id="TriTrypDB:LPMP_321940"/>
<dbReference type="NCBIfam" id="NF009489">
    <property type="entry name" value="PRK12851.1"/>
    <property type="match status" value="1"/>
</dbReference>
<dbReference type="NCBIfam" id="NF009488">
    <property type="entry name" value="PRK12850.1"/>
    <property type="match status" value="1"/>
</dbReference>
<dbReference type="PANTHER" id="PTHR45633">
    <property type="entry name" value="60 KDA HEAT SHOCK PROTEIN, MITOCHONDRIAL"/>
    <property type="match status" value="1"/>
</dbReference>
<dbReference type="HAMAP" id="MF_00600">
    <property type="entry name" value="CH60"/>
    <property type="match status" value="1"/>
</dbReference>
<dbReference type="eggNOG" id="KOG0356">
    <property type="taxonomic scope" value="Eukaryota"/>
</dbReference>
<evidence type="ECO:0000256" key="7">
    <source>
        <dbReference type="SAM" id="MobiDB-lite"/>
    </source>
</evidence>
<accession>A0A088RYK8</accession>
<feature type="region of interest" description="Disordered" evidence="7">
    <location>
        <begin position="552"/>
        <end position="594"/>
    </location>
</feature>
<dbReference type="AlphaFoldDB" id="A0A088RYK8"/>
<evidence type="ECO:0000313" key="8">
    <source>
        <dbReference type="EMBL" id="AIO01079.1"/>
    </source>
</evidence>
<dbReference type="Gene3D" id="3.50.7.10">
    <property type="entry name" value="GroEL"/>
    <property type="match status" value="1"/>
</dbReference>
<evidence type="ECO:0000256" key="4">
    <source>
        <dbReference type="ARBA" id="ARBA00023186"/>
    </source>
</evidence>
<keyword evidence="3" id="KW-0346">Stress response</keyword>
<dbReference type="EMBL" id="CP009401">
    <property type="protein sequence ID" value="AIO01079.1"/>
    <property type="molecule type" value="Genomic_DNA"/>
</dbReference>
<evidence type="ECO:0000313" key="9">
    <source>
        <dbReference type="Proteomes" id="UP000063063"/>
    </source>
</evidence>
<dbReference type="KEGG" id="lpan:LPMP_321940"/>
<dbReference type="GO" id="GO:0042026">
    <property type="term" value="P:protein refolding"/>
    <property type="evidence" value="ECO:0007669"/>
    <property type="project" value="InterPro"/>
</dbReference>
<dbReference type="InterPro" id="IPR001844">
    <property type="entry name" value="Cpn60/GroEL"/>
</dbReference>
<dbReference type="Pfam" id="PF00118">
    <property type="entry name" value="Cpn60_TCP1"/>
    <property type="match status" value="1"/>
</dbReference>
<dbReference type="InterPro" id="IPR002423">
    <property type="entry name" value="Cpn60/GroEL/TCP-1"/>
</dbReference>
<dbReference type="CDD" id="cd03344">
    <property type="entry name" value="GroEL"/>
    <property type="match status" value="1"/>
</dbReference>
<gene>
    <name evidence="8" type="ORF">LPMP_321940</name>
</gene>
<evidence type="ECO:0000256" key="2">
    <source>
        <dbReference type="ARBA" id="ARBA00022946"/>
    </source>
</evidence>
<keyword evidence="2" id="KW-0809">Transit peptide</keyword>
<evidence type="ECO:0000256" key="6">
    <source>
        <dbReference type="RuleBase" id="RU000418"/>
    </source>
</evidence>
<feature type="compositionally biased region" description="Basic and acidic residues" evidence="7">
    <location>
        <begin position="552"/>
        <end position="579"/>
    </location>
</feature>
<dbReference type="Gene3D" id="1.10.560.10">
    <property type="entry name" value="GroEL-like equatorial domain"/>
    <property type="match status" value="1"/>
</dbReference>
<dbReference type="InterPro" id="IPR027410">
    <property type="entry name" value="TCP-1-like_intermed_sf"/>
</dbReference>
<organism evidence="8 9">
    <name type="scientific">Leishmania panamensis</name>
    <dbReference type="NCBI Taxonomy" id="5679"/>
    <lineage>
        <taxon>Eukaryota</taxon>
        <taxon>Discoba</taxon>
        <taxon>Euglenozoa</taxon>
        <taxon>Kinetoplastea</taxon>
        <taxon>Metakinetoplastina</taxon>
        <taxon>Trypanosomatida</taxon>
        <taxon>Trypanosomatidae</taxon>
        <taxon>Leishmaniinae</taxon>
        <taxon>Leishmania</taxon>
        <taxon>Leishmania guyanensis species complex</taxon>
    </lineage>
</organism>
<dbReference type="RefSeq" id="XP_010701879.1">
    <property type="nucleotide sequence ID" value="XM_010703577.1"/>
</dbReference>
<dbReference type="Gene3D" id="3.30.260.10">
    <property type="entry name" value="TCP-1-like chaperonin intermediate domain"/>
    <property type="match status" value="1"/>
</dbReference>
<dbReference type="GO" id="GO:0140662">
    <property type="term" value="F:ATP-dependent protein folding chaperone"/>
    <property type="evidence" value="ECO:0007669"/>
    <property type="project" value="InterPro"/>
</dbReference>
<dbReference type="NCBIfam" id="NF000592">
    <property type="entry name" value="PRK00013.1"/>
    <property type="match status" value="1"/>
</dbReference>
<dbReference type="NCBIfam" id="NF009487">
    <property type="entry name" value="PRK12849.1"/>
    <property type="match status" value="1"/>
</dbReference>
<dbReference type="Proteomes" id="UP000063063">
    <property type="component" value="Chromosome 32"/>
</dbReference>
<name>A0A088RYK8_LEIPA</name>
<dbReference type="VEuPathDB" id="TriTrypDB:LPAL13_320024900"/>
<reference evidence="8 9" key="1">
    <citation type="journal article" date="2015" name="Sci. Rep.">
        <title>The genome of Leishmania panamensis: insights into genomics of the L. (Viannia) subgenus.</title>
        <authorList>
            <person name="Llanes A."/>
            <person name="Restrepo C.M."/>
            <person name="Vecchio G.D."/>
            <person name="Anguizola F.J."/>
            <person name="Lleonart R."/>
        </authorList>
    </citation>
    <scope>NUCLEOTIDE SEQUENCE [LARGE SCALE GENOMIC DNA]</scope>
    <source>
        <strain evidence="8 9">MHOM/PA/94/PSC-1</strain>
    </source>
</reference>
<dbReference type="NCBIfam" id="TIGR02348">
    <property type="entry name" value="GroEL"/>
    <property type="match status" value="1"/>
</dbReference>
<dbReference type="PRINTS" id="PR00298">
    <property type="entry name" value="CHAPERONIN60"/>
</dbReference>
<sequence length="594" mass="64377">MLTRTALRCVKYGSTPKDIRYGMEARNALLAGVENLVKAVGVTLGPKGRNVILEMPYASPKITKDGVTVAKSIEFEDSFENLGANLVRQVAGLTNDNAGDGTTTATVLSGAIFKEGFRSVATGTNPMDLKRGIDLACREVLISLAEQSRPVTSKSEITQVAMISANMDQEIGSLIGDAMQQVGKDGVITTQEGRSLNTELELVEGMSFERGYTSPYFVTNTKAQRCELENALVYVANRRLTSVAHILPALNYAIQQKRPLLVIAEDVEGEAMHTFLYNKIQGRIHGCAVKAPGFGDMRINQLQDIAVFTGSQMISEDLGLSLDQSDFSERFLGTCRKVTVSRDECILMEGGGSAIALEERVQMIKDMISAEDHEYNRERLVERLAKLSGGVAVIKVGGASEVEISEKKDRIIDALNATRAAVSEGIVAGGGTGLLMASLRLETISKDRRLPPDIRTGVNIVKKAIGLPARYIANNAGVEGSVVAGKVLARKDPTFGYNAQTGEYVNMFEAGIIDPMKVVKSAVVNACSVAGMMITTEAAVVEKDLLGREKRIEDEGMEDKEKKRSVDKLRKQVNERDSPMPKMAPPMKFDMKGL</sequence>